<feature type="transmembrane region" description="Helical" evidence="8">
    <location>
        <begin position="96"/>
        <end position="115"/>
    </location>
</feature>
<evidence type="ECO:0000256" key="1">
    <source>
        <dbReference type="ARBA" id="ARBA00004651"/>
    </source>
</evidence>
<accession>A0A518BX82</accession>
<dbReference type="PANTHER" id="PTHR34702">
    <property type="entry name" value="NA(+)/H(+) ANTIPORTER SUBUNIT F1"/>
    <property type="match status" value="1"/>
</dbReference>
<evidence type="ECO:0000256" key="7">
    <source>
        <dbReference type="ARBA" id="ARBA00023136"/>
    </source>
</evidence>
<organism evidence="9 10">
    <name type="scientific">Mucisphaera calidilacus</name>
    <dbReference type="NCBI Taxonomy" id="2527982"/>
    <lineage>
        <taxon>Bacteria</taxon>
        <taxon>Pseudomonadati</taxon>
        <taxon>Planctomycetota</taxon>
        <taxon>Phycisphaerae</taxon>
        <taxon>Phycisphaerales</taxon>
        <taxon>Phycisphaeraceae</taxon>
        <taxon>Mucisphaera</taxon>
    </lineage>
</organism>
<feature type="transmembrane region" description="Helical" evidence="8">
    <location>
        <begin position="37"/>
        <end position="58"/>
    </location>
</feature>
<comment type="similarity">
    <text evidence="2">Belongs to the CPA3 antiporters (TC 2.A.63) subunit F family.</text>
</comment>
<protein>
    <submittedName>
        <fullName evidence="9">Na(+)/H(+) antiporter subunit F1</fullName>
    </submittedName>
</protein>
<evidence type="ECO:0000313" key="9">
    <source>
        <dbReference type="EMBL" id="QDU71573.1"/>
    </source>
</evidence>
<keyword evidence="10" id="KW-1185">Reference proteome</keyword>
<evidence type="ECO:0000256" key="6">
    <source>
        <dbReference type="ARBA" id="ARBA00022989"/>
    </source>
</evidence>
<evidence type="ECO:0000256" key="3">
    <source>
        <dbReference type="ARBA" id="ARBA00022448"/>
    </source>
</evidence>
<keyword evidence="7 8" id="KW-0472">Membrane</keyword>
<dbReference type="OrthoDB" id="9799958at2"/>
<feature type="transmembrane region" description="Helical" evidence="8">
    <location>
        <begin position="70"/>
        <end position="90"/>
    </location>
</feature>
<keyword evidence="3" id="KW-0813">Transport</keyword>
<dbReference type="KEGG" id="mcad:Pan265_14240"/>
<dbReference type="Pfam" id="PF04066">
    <property type="entry name" value="MrpF_PhaF"/>
    <property type="match status" value="1"/>
</dbReference>
<dbReference type="RefSeq" id="WP_145445711.1">
    <property type="nucleotide sequence ID" value="NZ_CP036280.1"/>
</dbReference>
<evidence type="ECO:0000256" key="2">
    <source>
        <dbReference type="ARBA" id="ARBA00009212"/>
    </source>
</evidence>
<keyword evidence="5 8" id="KW-0812">Transmembrane</keyword>
<evidence type="ECO:0000256" key="4">
    <source>
        <dbReference type="ARBA" id="ARBA00022475"/>
    </source>
</evidence>
<reference evidence="9 10" key="1">
    <citation type="submission" date="2019-02" db="EMBL/GenBank/DDBJ databases">
        <title>Deep-cultivation of Planctomycetes and their phenomic and genomic characterization uncovers novel biology.</title>
        <authorList>
            <person name="Wiegand S."/>
            <person name="Jogler M."/>
            <person name="Boedeker C."/>
            <person name="Pinto D."/>
            <person name="Vollmers J."/>
            <person name="Rivas-Marin E."/>
            <person name="Kohn T."/>
            <person name="Peeters S.H."/>
            <person name="Heuer A."/>
            <person name="Rast P."/>
            <person name="Oberbeckmann S."/>
            <person name="Bunk B."/>
            <person name="Jeske O."/>
            <person name="Meyerdierks A."/>
            <person name="Storesund J.E."/>
            <person name="Kallscheuer N."/>
            <person name="Luecker S."/>
            <person name="Lage O.M."/>
            <person name="Pohl T."/>
            <person name="Merkel B.J."/>
            <person name="Hornburger P."/>
            <person name="Mueller R.-W."/>
            <person name="Bruemmer F."/>
            <person name="Labrenz M."/>
            <person name="Spormann A.M."/>
            <person name="Op den Camp H."/>
            <person name="Overmann J."/>
            <person name="Amann R."/>
            <person name="Jetten M.S.M."/>
            <person name="Mascher T."/>
            <person name="Medema M.H."/>
            <person name="Devos D.P."/>
            <person name="Kaster A.-K."/>
            <person name="Ovreas L."/>
            <person name="Rohde M."/>
            <person name="Galperin M.Y."/>
            <person name="Jogler C."/>
        </authorList>
    </citation>
    <scope>NUCLEOTIDE SEQUENCE [LARGE SCALE GENOMIC DNA]</scope>
    <source>
        <strain evidence="9 10">Pan265</strain>
    </source>
</reference>
<comment type="subcellular location">
    <subcellularLocation>
        <location evidence="1">Cell membrane</location>
        <topology evidence="1">Multi-pass membrane protein</topology>
    </subcellularLocation>
</comment>
<proteinExistence type="inferred from homology"/>
<dbReference type="AlphaFoldDB" id="A0A518BX82"/>
<keyword evidence="6 8" id="KW-1133">Transmembrane helix</keyword>
<gene>
    <name evidence="9" type="primary">mnhF1</name>
    <name evidence="9" type="ORF">Pan265_14240</name>
</gene>
<dbReference type="GO" id="GO:0005886">
    <property type="term" value="C:plasma membrane"/>
    <property type="evidence" value="ECO:0007669"/>
    <property type="project" value="UniProtKB-SubCell"/>
</dbReference>
<dbReference type="EMBL" id="CP036280">
    <property type="protein sequence ID" value="QDU71573.1"/>
    <property type="molecule type" value="Genomic_DNA"/>
</dbReference>
<name>A0A518BX82_9BACT</name>
<keyword evidence="4" id="KW-1003">Cell membrane</keyword>
<evidence type="ECO:0000256" key="8">
    <source>
        <dbReference type="SAM" id="Phobius"/>
    </source>
</evidence>
<dbReference type="GO" id="GO:0015385">
    <property type="term" value="F:sodium:proton antiporter activity"/>
    <property type="evidence" value="ECO:0007669"/>
    <property type="project" value="TreeGrafter"/>
</dbReference>
<sequence>MNHLTPLILAAAKPDAHAEPGLNEHALPEHLTFLDPVIEVVLIIGLVLVVAGVILCLYRIVKGPHLADRVLAADALGLQVVGLVLVLAIATRIDAFFDTALTVAIIGFASTVAFGQYIGANAPKPEETDENENQVTS</sequence>
<evidence type="ECO:0000313" key="10">
    <source>
        <dbReference type="Proteomes" id="UP000320386"/>
    </source>
</evidence>
<dbReference type="Proteomes" id="UP000320386">
    <property type="component" value="Chromosome"/>
</dbReference>
<evidence type="ECO:0000256" key="5">
    <source>
        <dbReference type="ARBA" id="ARBA00022692"/>
    </source>
</evidence>
<dbReference type="PANTHER" id="PTHR34702:SF1">
    <property type="entry name" value="NA(+)_H(+) ANTIPORTER SUBUNIT F"/>
    <property type="match status" value="1"/>
</dbReference>
<dbReference type="InterPro" id="IPR007208">
    <property type="entry name" value="MrpF/PhaF-like"/>
</dbReference>